<dbReference type="AlphaFoldDB" id="E9I6X9"/>
<reference evidence="6 7" key="1">
    <citation type="journal article" date="2011" name="Science">
        <title>The ecoresponsive genome of Daphnia pulex.</title>
        <authorList>
            <person name="Colbourne J.K."/>
            <person name="Pfrender M.E."/>
            <person name="Gilbert D."/>
            <person name="Thomas W.K."/>
            <person name="Tucker A."/>
            <person name="Oakley T.H."/>
            <person name="Tokishita S."/>
            <person name="Aerts A."/>
            <person name="Arnold G.J."/>
            <person name="Basu M.K."/>
            <person name="Bauer D.J."/>
            <person name="Caceres C.E."/>
            <person name="Carmel L."/>
            <person name="Casola C."/>
            <person name="Choi J.H."/>
            <person name="Detter J.C."/>
            <person name="Dong Q."/>
            <person name="Dusheyko S."/>
            <person name="Eads B.D."/>
            <person name="Frohlich T."/>
            <person name="Geiler-Samerotte K.A."/>
            <person name="Gerlach D."/>
            <person name="Hatcher P."/>
            <person name="Jogdeo S."/>
            <person name="Krijgsveld J."/>
            <person name="Kriventseva E.V."/>
            <person name="Kultz D."/>
            <person name="Laforsch C."/>
            <person name="Lindquist E."/>
            <person name="Lopez J."/>
            <person name="Manak J.R."/>
            <person name="Muller J."/>
            <person name="Pangilinan J."/>
            <person name="Patwardhan R.P."/>
            <person name="Pitluck S."/>
            <person name="Pritham E.J."/>
            <person name="Rechtsteiner A."/>
            <person name="Rho M."/>
            <person name="Rogozin I.B."/>
            <person name="Sakarya O."/>
            <person name="Salamov A."/>
            <person name="Schaack S."/>
            <person name="Shapiro H."/>
            <person name="Shiga Y."/>
            <person name="Skalitzky C."/>
            <person name="Smith Z."/>
            <person name="Souvorov A."/>
            <person name="Sung W."/>
            <person name="Tang Z."/>
            <person name="Tsuchiya D."/>
            <person name="Tu H."/>
            <person name="Vos H."/>
            <person name="Wang M."/>
            <person name="Wolf Y.I."/>
            <person name="Yamagata H."/>
            <person name="Yamada T."/>
            <person name="Ye Y."/>
            <person name="Shaw J.R."/>
            <person name="Andrews J."/>
            <person name="Crease T.J."/>
            <person name="Tang H."/>
            <person name="Lucas S.M."/>
            <person name="Robertson H.M."/>
            <person name="Bork P."/>
            <person name="Koonin E.V."/>
            <person name="Zdobnov E.M."/>
            <person name="Grigoriev I.V."/>
            <person name="Lynch M."/>
            <person name="Boore J.L."/>
        </authorList>
    </citation>
    <scope>NUCLEOTIDE SEQUENCE [LARGE SCALE GENOMIC DNA]</scope>
</reference>
<comment type="similarity">
    <text evidence="1">Belongs to the DDI1 family.</text>
</comment>
<evidence type="ECO:0000313" key="7">
    <source>
        <dbReference type="Proteomes" id="UP000000305"/>
    </source>
</evidence>
<dbReference type="OrthoDB" id="10056424at2759"/>
<evidence type="ECO:0008006" key="8">
    <source>
        <dbReference type="Google" id="ProtNLM"/>
    </source>
</evidence>
<organism evidence="6 7">
    <name type="scientific">Daphnia pulex</name>
    <name type="common">Water flea</name>
    <dbReference type="NCBI Taxonomy" id="6669"/>
    <lineage>
        <taxon>Eukaryota</taxon>
        <taxon>Metazoa</taxon>
        <taxon>Ecdysozoa</taxon>
        <taxon>Arthropoda</taxon>
        <taxon>Crustacea</taxon>
        <taxon>Branchiopoda</taxon>
        <taxon>Diplostraca</taxon>
        <taxon>Cladocera</taxon>
        <taxon>Anomopoda</taxon>
        <taxon>Daphniidae</taxon>
        <taxon>Daphnia</taxon>
    </lineage>
</organism>
<dbReference type="HOGENOM" id="CLU_718809_0_0_1"/>
<gene>
    <name evidence="6" type="ORF">DAPPUDRAFT_124851</name>
</gene>
<dbReference type="Gene3D" id="2.40.70.10">
    <property type="entry name" value="Acid Proteases"/>
    <property type="match status" value="1"/>
</dbReference>
<feature type="non-terminal residue" evidence="6">
    <location>
        <position position="385"/>
    </location>
</feature>
<evidence type="ECO:0000256" key="3">
    <source>
        <dbReference type="ARBA" id="ARBA00022750"/>
    </source>
</evidence>
<dbReference type="Pfam" id="PF13975">
    <property type="entry name" value="gag-asp_proteas"/>
    <property type="match status" value="1"/>
</dbReference>
<evidence type="ECO:0000313" key="6">
    <source>
        <dbReference type="EMBL" id="EFX60251.1"/>
    </source>
</evidence>
<dbReference type="GO" id="GO:0006508">
    <property type="term" value="P:proteolysis"/>
    <property type="evidence" value="ECO:0007669"/>
    <property type="project" value="UniProtKB-KW"/>
</dbReference>
<evidence type="ECO:0000256" key="1">
    <source>
        <dbReference type="ARBA" id="ARBA00009136"/>
    </source>
</evidence>
<dbReference type="PANTHER" id="PTHR12917">
    <property type="entry name" value="ASPARTYL PROTEASE DDI-RELATED"/>
    <property type="match status" value="1"/>
</dbReference>
<keyword evidence="2" id="KW-0645">Protease</keyword>
<keyword evidence="7" id="KW-1185">Reference proteome</keyword>
<feature type="region of interest" description="Disordered" evidence="5">
    <location>
        <begin position="1"/>
        <end position="23"/>
    </location>
</feature>
<dbReference type="PANTHER" id="PTHR12917:SF1">
    <property type="entry name" value="AT13091P"/>
    <property type="match status" value="1"/>
</dbReference>
<protein>
    <recommendedName>
        <fullName evidence="8">Peptidase A2 domain-containing protein</fullName>
    </recommendedName>
</protein>
<dbReference type="SUPFAM" id="SSF50630">
    <property type="entry name" value="Acid proteases"/>
    <property type="match status" value="1"/>
</dbReference>
<feature type="compositionally biased region" description="Basic and acidic residues" evidence="5">
    <location>
        <begin position="291"/>
        <end position="301"/>
    </location>
</feature>
<keyword evidence="4" id="KW-0378">Hydrolase</keyword>
<feature type="region of interest" description="Disordered" evidence="5">
    <location>
        <begin position="281"/>
        <end position="301"/>
    </location>
</feature>
<dbReference type="InParanoid" id="E9I6X9"/>
<evidence type="ECO:0000256" key="4">
    <source>
        <dbReference type="ARBA" id="ARBA00022801"/>
    </source>
</evidence>
<name>E9I6X9_DAPPU</name>
<dbReference type="KEGG" id="dpx:DAPPUDRAFT_124851"/>
<evidence type="ECO:0000256" key="2">
    <source>
        <dbReference type="ARBA" id="ARBA00022670"/>
    </source>
</evidence>
<proteinExistence type="inferred from homology"/>
<evidence type="ECO:0000256" key="5">
    <source>
        <dbReference type="SAM" id="MobiDB-lite"/>
    </source>
</evidence>
<accession>E9I6X9</accession>
<dbReference type="GO" id="GO:0004190">
    <property type="term" value="F:aspartic-type endopeptidase activity"/>
    <property type="evidence" value="ECO:0007669"/>
    <property type="project" value="UniProtKB-KW"/>
</dbReference>
<dbReference type="EMBL" id="GL736777">
    <property type="protein sequence ID" value="EFX60251.1"/>
    <property type="molecule type" value="Genomic_DNA"/>
</dbReference>
<dbReference type="InterPro" id="IPR021109">
    <property type="entry name" value="Peptidase_aspartic_dom_sf"/>
</dbReference>
<dbReference type="CDD" id="cd00303">
    <property type="entry name" value="retropepsin_like"/>
    <property type="match status" value="1"/>
</dbReference>
<feature type="non-terminal residue" evidence="6">
    <location>
        <position position="1"/>
    </location>
</feature>
<dbReference type="Proteomes" id="UP000000305">
    <property type="component" value="Unassembled WGS sequence"/>
</dbReference>
<sequence length="385" mass="42522">QVAAPIPVSSNEGDVNDGKGEGGKLQCARIGVRIGKDKVDALVDSCASVSLVSFDFINKYGLKIKKNVSIKIVSIFGASTKIKGVTIFKVRIGPRTYKCKALVLEESMYPLLLGLDWLVANKCNLNFDQMVLEFPNGDRKPIMVKKDESRVLSVRSRLEVILQGGERALIPVKIPDLYKVKEVDGIVYAVKNKENPWMVARSLTRVMDGFSLVEITNMGIGPWKVCKNQQVGWFEYEPTIANAILLAAAIEVEDVPRNANCGVGLNEECTTTPRRLMAEEEKACKGNSAHGDSKEEKPSQNLQEDIKIKGSGPMHCKESKSVRFLIDPANGKCQSGRKTDSYPNGCKGCKWLRKNTGEVQVLATEDVMVNKVDETKLNEDELEKE</sequence>
<keyword evidence="3" id="KW-0064">Aspartyl protease</keyword>